<reference evidence="2" key="1">
    <citation type="journal article" date="2014" name="Science">
        <title>Ancient hybridizations among the ancestral genomes of bread wheat.</title>
        <authorList>
            <consortium name="International Wheat Genome Sequencing Consortium,"/>
            <person name="Marcussen T."/>
            <person name="Sandve S.R."/>
            <person name="Heier L."/>
            <person name="Spannagl M."/>
            <person name="Pfeifer M."/>
            <person name="Jakobsen K.S."/>
            <person name="Wulff B.B."/>
            <person name="Steuernagel B."/>
            <person name="Mayer K.F."/>
            <person name="Olsen O.A."/>
        </authorList>
    </citation>
    <scope>NUCLEOTIDE SEQUENCE [LARGE SCALE GENOMIC DNA]</scope>
    <source>
        <strain evidence="2">cv. AL8/78</strain>
    </source>
</reference>
<dbReference type="EnsemblPlants" id="AET5Gv20740300.6">
    <property type="protein sequence ID" value="AET5Gv20740300.6"/>
    <property type="gene ID" value="AET5Gv20740300"/>
</dbReference>
<sequence>MKLMRVMKMNTPLELHASDMYTRAMFEKFGEIMYEAGQYKVEEVSKGKIYFVRRYHPEKHEKWCGVCTKWKLLRKGGN</sequence>
<dbReference type="EnsemblPlants" id="AET5Gv20740300.32">
    <property type="protein sequence ID" value="AET5Gv20740300.32"/>
    <property type="gene ID" value="AET5Gv20740300"/>
</dbReference>
<accession>A0A453LF67</accession>
<dbReference type="Gramene" id="AET5Gv20740300.9">
    <property type="protein sequence ID" value="AET5Gv20740300.9"/>
    <property type="gene ID" value="AET5Gv20740300"/>
</dbReference>
<reference evidence="1" key="5">
    <citation type="journal article" date="2021" name="G3 (Bethesda)">
        <title>Aegilops tauschii genome assembly Aet v5.0 features greater sequence contiguity and improved annotation.</title>
        <authorList>
            <person name="Wang L."/>
            <person name="Zhu T."/>
            <person name="Rodriguez J.C."/>
            <person name="Deal K.R."/>
            <person name="Dubcovsky J."/>
            <person name="McGuire P.E."/>
            <person name="Lux T."/>
            <person name="Spannagl M."/>
            <person name="Mayer K.F.X."/>
            <person name="Baldrich P."/>
            <person name="Meyers B.C."/>
            <person name="Huo N."/>
            <person name="Gu Y.Q."/>
            <person name="Zhou H."/>
            <person name="Devos K.M."/>
            <person name="Bennetzen J.L."/>
            <person name="Unver T."/>
            <person name="Budak H."/>
            <person name="Gulick P.J."/>
            <person name="Galiba G."/>
            <person name="Kalapos B."/>
            <person name="Nelson D.R."/>
            <person name="Li P."/>
            <person name="You F.M."/>
            <person name="Luo M.C."/>
            <person name="Dvorak J."/>
        </authorList>
    </citation>
    <scope>NUCLEOTIDE SEQUENCE [LARGE SCALE GENOMIC DNA]</scope>
    <source>
        <strain evidence="1">cv. AL8/78</strain>
    </source>
</reference>
<dbReference type="Gramene" id="AET5Gv20740300.16">
    <property type="protein sequence ID" value="AET5Gv20740300.16"/>
    <property type="gene ID" value="AET5Gv20740300"/>
</dbReference>
<dbReference type="Gramene" id="AET5Gv20740300.18">
    <property type="protein sequence ID" value="AET5Gv20740300.18"/>
    <property type="gene ID" value="AET5Gv20740300"/>
</dbReference>
<reference evidence="1" key="3">
    <citation type="journal article" date="2017" name="Nature">
        <title>Genome sequence of the progenitor of the wheat D genome Aegilops tauschii.</title>
        <authorList>
            <person name="Luo M.C."/>
            <person name="Gu Y.Q."/>
            <person name="Puiu D."/>
            <person name="Wang H."/>
            <person name="Twardziok S.O."/>
            <person name="Deal K.R."/>
            <person name="Huo N."/>
            <person name="Zhu T."/>
            <person name="Wang L."/>
            <person name="Wang Y."/>
            <person name="McGuire P.E."/>
            <person name="Liu S."/>
            <person name="Long H."/>
            <person name="Ramasamy R.K."/>
            <person name="Rodriguez J.C."/>
            <person name="Van S.L."/>
            <person name="Yuan L."/>
            <person name="Wang Z."/>
            <person name="Xia Z."/>
            <person name="Xiao L."/>
            <person name="Anderson O.D."/>
            <person name="Ouyang S."/>
            <person name="Liang Y."/>
            <person name="Zimin A.V."/>
            <person name="Pertea G."/>
            <person name="Qi P."/>
            <person name="Bennetzen J.L."/>
            <person name="Dai X."/>
            <person name="Dawson M.W."/>
            <person name="Muller H.G."/>
            <person name="Kugler K."/>
            <person name="Rivarola-Duarte L."/>
            <person name="Spannagl M."/>
            <person name="Mayer K.F.X."/>
            <person name="Lu F.H."/>
            <person name="Bevan M.W."/>
            <person name="Leroy P."/>
            <person name="Li P."/>
            <person name="You F.M."/>
            <person name="Sun Q."/>
            <person name="Liu Z."/>
            <person name="Lyons E."/>
            <person name="Wicker T."/>
            <person name="Salzberg S.L."/>
            <person name="Devos K.M."/>
            <person name="Dvorak J."/>
        </authorList>
    </citation>
    <scope>NUCLEOTIDE SEQUENCE [LARGE SCALE GENOMIC DNA]</scope>
    <source>
        <strain evidence="1">cv. AL8/78</strain>
    </source>
</reference>
<dbReference type="Gramene" id="AET5Gv20740300.37">
    <property type="protein sequence ID" value="AET5Gv20740300.37"/>
    <property type="gene ID" value="AET5Gv20740300"/>
</dbReference>
<dbReference type="EnsemblPlants" id="AET5Gv20740300.24">
    <property type="protein sequence ID" value="AET5Gv20740300.24"/>
    <property type="gene ID" value="AET5Gv20740300"/>
</dbReference>
<dbReference type="EnsemblPlants" id="AET5Gv20740300.37">
    <property type="protein sequence ID" value="AET5Gv20740300.37"/>
    <property type="gene ID" value="AET5Gv20740300"/>
</dbReference>
<reference evidence="2" key="2">
    <citation type="journal article" date="2017" name="Nat. Plants">
        <title>The Aegilops tauschii genome reveals multiple impacts of transposons.</title>
        <authorList>
            <person name="Zhao G."/>
            <person name="Zou C."/>
            <person name="Li K."/>
            <person name="Wang K."/>
            <person name="Li T."/>
            <person name="Gao L."/>
            <person name="Zhang X."/>
            <person name="Wang H."/>
            <person name="Yang Z."/>
            <person name="Liu X."/>
            <person name="Jiang W."/>
            <person name="Mao L."/>
            <person name="Kong X."/>
            <person name="Jiao Y."/>
            <person name="Jia J."/>
        </authorList>
    </citation>
    <scope>NUCLEOTIDE SEQUENCE [LARGE SCALE GENOMIC DNA]</scope>
    <source>
        <strain evidence="2">cv. AL8/78</strain>
    </source>
</reference>
<dbReference type="EnsemblPlants" id="AET5Gv20740300.22">
    <property type="protein sequence ID" value="AET5Gv20740300.22"/>
    <property type="gene ID" value="AET5Gv20740300"/>
</dbReference>
<dbReference type="EnsemblPlants" id="AET5Gv20740300.15">
    <property type="protein sequence ID" value="AET5Gv20740300.15"/>
    <property type="gene ID" value="AET5Gv20740300"/>
</dbReference>
<dbReference type="EnsemblPlants" id="AET5Gv20740300.12">
    <property type="protein sequence ID" value="AET5Gv20740300.12"/>
    <property type="gene ID" value="AET5Gv20740300"/>
</dbReference>
<dbReference type="EnsemblPlants" id="AET5Gv20740300.2">
    <property type="protein sequence ID" value="AET5Gv20740300.2"/>
    <property type="gene ID" value="AET5Gv20740300"/>
</dbReference>
<dbReference type="EnsemblPlants" id="AET5Gv20740300.7">
    <property type="protein sequence ID" value="AET5Gv20740300.7"/>
    <property type="gene ID" value="AET5Gv20740300"/>
</dbReference>
<dbReference type="EnsemblPlants" id="AET5Gv20740300.17">
    <property type="protein sequence ID" value="AET5Gv20740300.17"/>
    <property type="gene ID" value="AET5Gv20740300"/>
</dbReference>
<dbReference type="EnsemblPlants" id="AET5Gv20740300.39">
    <property type="protein sequence ID" value="AET5Gv20740300.39"/>
    <property type="gene ID" value="AET5Gv20740300"/>
</dbReference>
<dbReference type="Gramene" id="AET5Gv20740300.40">
    <property type="protein sequence ID" value="AET5Gv20740300.40"/>
    <property type="gene ID" value="AET5Gv20740300"/>
</dbReference>
<evidence type="ECO:0000313" key="1">
    <source>
        <dbReference type="EnsemblPlants" id="AET5Gv20740300.25"/>
    </source>
</evidence>
<dbReference type="Gramene" id="AET5Gv20740300.2">
    <property type="protein sequence ID" value="AET5Gv20740300.2"/>
    <property type="gene ID" value="AET5Gv20740300"/>
</dbReference>
<keyword evidence="2" id="KW-1185">Reference proteome</keyword>
<dbReference type="Gramene" id="AET5Gv20740300.6">
    <property type="protein sequence ID" value="AET5Gv20740300.6"/>
    <property type="gene ID" value="AET5Gv20740300"/>
</dbReference>
<proteinExistence type="predicted"/>
<reference evidence="1" key="4">
    <citation type="submission" date="2019-03" db="UniProtKB">
        <authorList>
            <consortium name="EnsemblPlants"/>
        </authorList>
    </citation>
    <scope>IDENTIFICATION</scope>
</reference>
<dbReference type="Gramene" id="AET5Gv20740300.8">
    <property type="protein sequence ID" value="AET5Gv20740300.8"/>
    <property type="gene ID" value="AET5Gv20740300"/>
</dbReference>
<dbReference type="EnsemblPlants" id="AET5Gv20740300.18">
    <property type="protein sequence ID" value="AET5Gv20740300.18"/>
    <property type="gene ID" value="AET5Gv20740300"/>
</dbReference>
<dbReference type="Gramene" id="AET5Gv20740300.21">
    <property type="protein sequence ID" value="AET5Gv20740300.21"/>
    <property type="gene ID" value="AET5Gv20740300"/>
</dbReference>
<dbReference type="Gramene" id="AET5Gv20740300.12">
    <property type="protein sequence ID" value="AET5Gv20740300.12"/>
    <property type="gene ID" value="AET5Gv20740300"/>
</dbReference>
<dbReference type="EnsemblPlants" id="AET5Gv20740300.21">
    <property type="protein sequence ID" value="AET5Gv20740300.21"/>
    <property type="gene ID" value="AET5Gv20740300"/>
</dbReference>
<dbReference type="Gramene" id="AET5Gv20740300.15">
    <property type="protein sequence ID" value="AET5Gv20740300.15"/>
    <property type="gene ID" value="AET5Gv20740300"/>
</dbReference>
<dbReference type="EnsemblPlants" id="AET5Gv20740300.28">
    <property type="protein sequence ID" value="AET5Gv20740300.28"/>
    <property type="gene ID" value="AET5Gv20740300"/>
</dbReference>
<dbReference type="Gramene" id="AET5Gv20740300.10">
    <property type="protein sequence ID" value="AET5Gv20740300.10"/>
    <property type="gene ID" value="AET5Gv20740300"/>
</dbReference>
<protein>
    <submittedName>
        <fullName evidence="1">Uncharacterized protein</fullName>
    </submittedName>
</protein>
<organism evidence="1 2">
    <name type="scientific">Aegilops tauschii subsp. strangulata</name>
    <name type="common">Goatgrass</name>
    <dbReference type="NCBI Taxonomy" id="200361"/>
    <lineage>
        <taxon>Eukaryota</taxon>
        <taxon>Viridiplantae</taxon>
        <taxon>Streptophyta</taxon>
        <taxon>Embryophyta</taxon>
        <taxon>Tracheophyta</taxon>
        <taxon>Spermatophyta</taxon>
        <taxon>Magnoliopsida</taxon>
        <taxon>Liliopsida</taxon>
        <taxon>Poales</taxon>
        <taxon>Poaceae</taxon>
        <taxon>BOP clade</taxon>
        <taxon>Pooideae</taxon>
        <taxon>Triticodae</taxon>
        <taxon>Triticeae</taxon>
        <taxon>Triticinae</taxon>
        <taxon>Aegilops</taxon>
    </lineage>
</organism>
<dbReference type="Gramene" id="AET5Gv20740300.28">
    <property type="protein sequence ID" value="AET5Gv20740300.28"/>
    <property type="gene ID" value="AET5Gv20740300"/>
</dbReference>
<dbReference type="EnsemblPlants" id="AET5Gv20740300.9">
    <property type="protein sequence ID" value="AET5Gv20740300.9"/>
    <property type="gene ID" value="AET5Gv20740300"/>
</dbReference>
<dbReference type="EnsemblPlants" id="AET5Gv20740300.40">
    <property type="protein sequence ID" value="AET5Gv20740300.40"/>
    <property type="gene ID" value="AET5Gv20740300"/>
</dbReference>
<dbReference type="EnsemblPlants" id="AET5Gv20740300.25">
    <property type="protein sequence ID" value="AET5Gv20740300.25"/>
    <property type="gene ID" value="AET5Gv20740300"/>
</dbReference>
<dbReference type="EnsemblPlants" id="AET5Gv20740300.13">
    <property type="protein sequence ID" value="AET5Gv20740300.13"/>
    <property type="gene ID" value="AET5Gv20740300"/>
</dbReference>
<dbReference type="Gramene" id="AET5Gv20740300.32">
    <property type="protein sequence ID" value="AET5Gv20740300.32"/>
    <property type="gene ID" value="AET5Gv20740300"/>
</dbReference>
<dbReference type="Gramene" id="AET5Gv20740300.26">
    <property type="protein sequence ID" value="AET5Gv20740300.26"/>
    <property type="gene ID" value="AET5Gv20740300"/>
</dbReference>
<dbReference type="Gramene" id="AET5Gv20740300.7">
    <property type="protein sequence ID" value="AET5Gv20740300.7"/>
    <property type="gene ID" value="AET5Gv20740300"/>
</dbReference>
<evidence type="ECO:0000313" key="2">
    <source>
        <dbReference type="Proteomes" id="UP000015105"/>
    </source>
</evidence>
<dbReference type="Gramene" id="AET5Gv20740300.22">
    <property type="protein sequence ID" value="AET5Gv20740300.22"/>
    <property type="gene ID" value="AET5Gv20740300"/>
</dbReference>
<name>A0A453LF67_AEGTS</name>
<dbReference type="Gramene" id="AET5Gv20740300.13">
    <property type="protein sequence ID" value="AET5Gv20740300.13"/>
    <property type="gene ID" value="AET5Gv20740300"/>
</dbReference>
<dbReference type="EnsemblPlants" id="AET5Gv20740300.16">
    <property type="protein sequence ID" value="AET5Gv20740300.16"/>
    <property type="gene ID" value="AET5Gv20740300"/>
</dbReference>
<dbReference type="EnsemblPlants" id="AET5Gv20740300.26">
    <property type="protein sequence ID" value="AET5Gv20740300.26"/>
    <property type="gene ID" value="AET5Gv20740300"/>
</dbReference>
<dbReference type="Gramene" id="AET5Gv20740300.25">
    <property type="protein sequence ID" value="AET5Gv20740300.25"/>
    <property type="gene ID" value="AET5Gv20740300"/>
</dbReference>
<dbReference type="EnsemblPlants" id="AET5Gv20740300.10">
    <property type="protein sequence ID" value="AET5Gv20740300.10"/>
    <property type="gene ID" value="AET5Gv20740300"/>
</dbReference>
<dbReference type="EnsemblPlants" id="AET5Gv20740300.8">
    <property type="protein sequence ID" value="AET5Gv20740300.8"/>
    <property type="gene ID" value="AET5Gv20740300"/>
</dbReference>
<dbReference type="Gramene" id="AET5Gv20740300.39">
    <property type="protein sequence ID" value="AET5Gv20740300.39"/>
    <property type="gene ID" value="AET5Gv20740300"/>
</dbReference>
<dbReference type="Gramene" id="AET5Gv20740300.17">
    <property type="protein sequence ID" value="AET5Gv20740300.17"/>
    <property type="gene ID" value="AET5Gv20740300"/>
</dbReference>
<dbReference type="Gramene" id="AET5Gv20740300.24">
    <property type="protein sequence ID" value="AET5Gv20740300.24"/>
    <property type="gene ID" value="AET5Gv20740300"/>
</dbReference>
<dbReference type="AlphaFoldDB" id="A0A453LF67"/>
<dbReference type="Proteomes" id="UP000015105">
    <property type="component" value="Chromosome 5D"/>
</dbReference>